<organism evidence="2 3">
    <name type="scientific">Agaricus bisporus var. burnettii</name>
    <dbReference type="NCBI Taxonomy" id="192524"/>
    <lineage>
        <taxon>Eukaryota</taxon>
        <taxon>Fungi</taxon>
        <taxon>Dikarya</taxon>
        <taxon>Basidiomycota</taxon>
        <taxon>Agaricomycotina</taxon>
        <taxon>Agaricomycetes</taxon>
        <taxon>Agaricomycetidae</taxon>
        <taxon>Agaricales</taxon>
        <taxon>Agaricineae</taxon>
        <taxon>Agaricaceae</taxon>
        <taxon>Agaricus</taxon>
    </lineage>
</organism>
<evidence type="ECO:0000256" key="1">
    <source>
        <dbReference type="ARBA" id="ARBA00023002"/>
    </source>
</evidence>
<dbReference type="InterPro" id="IPR002347">
    <property type="entry name" value="SDR_fam"/>
</dbReference>
<dbReference type="Gene3D" id="3.40.50.720">
    <property type="entry name" value="NAD(P)-binding Rossmann-like Domain"/>
    <property type="match status" value="1"/>
</dbReference>
<dbReference type="InterPro" id="IPR036291">
    <property type="entry name" value="NAD(P)-bd_dom_sf"/>
</dbReference>
<evidence type="ECO:0000313" key="3">
    <source>
        <dbReference type="Proteomes" id="UP000629468"/>
    </source>
</evidence>
<dbReference type="AlphaFoldDB" id="A0A8H7F7N8"/>
<dbReference type="PRINTS" id="PR00081">
    <property type="entry name" value="GDHRDH"/>
</dbReference>
<sequence length="342" mass="38759">MGRRSFFGFLYDQLHRVPDVIQTDLKDKTAVVIGANTGIGFQAAQHFARMNTGRLILACRSEKRGQAAVDRLKVATGYSKAELWLVDLSAFSSVQAFADWTVKDLERLDILLLNAAVLHREDGSYTTTRDGWETTLHVNDLSFTLLSFLLLPLMVDTAKKFNTHPRLVTVTSELHFMTSFEDKIFESPNAIEFMSDKDYCTPQIMKTRYPDTKLLNVFFTRALSNRSKHQPVVFNCVNPGFCRSELLRDSKGMVIRLMSLLLAWSAEEGSRQLIWAAIGLPESGSLDEMRGAYINRASIEEPSDFVLGEEGKKREDKLYADTISIIQKVDPRVKEIESQYLI</sequence>
<accession>A0A8H7F7N8</accession>
<reference evidence="2 3" key="1">
    <citation type="journal article" name="Sci. Rep.">
        <title>Telomere-to-telomere assembled and centromere annotated genomes of the two main subspecies of the button mushroom Agaricus bisporus reveal especially polymorphic chromosome ends.</title>
        <authorList>
            <person name="Sonnenberg A.S.M."/>
            <person name="Sedaghat-Telgerd N."/>
            <person name="Lavrijssen B."/>
            <person name="Ohm R.A."/>
            <person name="Hendrickx P.M."/>
            <person name="Scholtmeijer K."/>
            <person name="Baars J.J.P."/>
            <person name="van Peer A."/>
        </authorList>
    </citation>
    <scope>NUCLEOTIDE SEQUENCE [LARGE SCALE GENOMIC DNA]</scope>
    <source>
        <strain evidence="2 3">H119_p4</strain>
    </source>
</reference>
<dbReference type="Proteomes" id="UP000629468">
    <property type="component" value="Unassembled WGS sequence"/>
</dbReference>
<protein>
    <submittedName>
        <fullName evidence="2">Uncharacterized protein</fullName>
    </submittedName>
</protein>
<proteinExistence type="predicted"/>
<dbReference type="GO" id="GO:0016491">
    <property type="term" value="F:oxidoreductase activity"/>
    <property type="evidence" value="ECO:0007669"/>
    <property type="project" value="UniProtKB-KW"/>
</dbReference>
<dbReference type="SUPFAM" id="SSF51735">
    <property type="entry name" value="NAD(P)-binding Rossmann-fold domains"/>
    <property type="match status" value="1"/>
</dbReference>
<dbReference type="EMBL" id="JABXXO010000003">
    <property type="protein sequence ID" value="KAF7782213.1"/>
    <property type="molecule type" value="Genomic_DNA"/>
</dbReference>
<dbReference type="PANTHER" id="PTHR43157">
    <property type="entry name" value="PHOSPHATIDYLINOSITOL-GLYCAN BIOSYNTHESIS CLASS F PROTEIN-RELATED"/>
    <property type="match status" value="1"/>
</dbReference>
<dbReference type="Pfam" id="PF00106">
    <property type="entry name" value="adh_short"/>
    <property type="match status" value="1"/>
</dbReference>
<dbReference type="PANTHER" id="PTHR43157:SF31">
    <property type="entry name" value="PHOSPHATIDYLINOSITOL-GLYCAN BIOSYNTHESIS CLASS F PROTEIN"/>
    <property type="match status" value="1"/>
</dbReference>
<comment type="caution">
    <text evidence="2">The sequence shown here is derived from an EMBL/GenBank/DDBJ whole genome shotgun (WGS) entry which is preliminary data.</text>
</comment>
<gene>
    <name evidence="2" type="ORF">Agabi119p4_1589</name>
</gene>
<name>A0A8H7F7N8_AGABI</name>
<keyword evidence="1" id="KW-0560">Oxidoreductase</keyword>
<evidence type="ECO:0000313" key="2">
    <source>
        <dbReference type="EMBL" id="KAF7782213.1"/>
    </source>
</evidence>